<feature type="compositionally biased region" description="Basic and acidic residues" evidence="1">
    <location>
        <begin position="544"/>
        <end position="593"/>
    </location>
</feature>
<evidence type="ECO:0000313" key="3">
    <source>
        <dbReference type="Proteomes" id="UP000515908"/>
    </source>
</evidence>
<feature type="compositionally biased region" description="Low complexity" evidence="1">
    <location>
        <begin position="462"/>
        <end position="474"/>
    </location>
</feature>
<dbReference type="PANTHER" id="PTHR20916">
    <property type="entry name" value="CYSTEINE AND GLYCINE-RICH PROTEIN 2 BINDING PROTEIN"/>
    <property type="match status" value="1"/>
</dbReference>
<feature type="compositionally biased region" description="Low complexity" evidence="1">
    <location>
        <begin position="288"/>
        <end position="316"/>
    </location>
</feature>
<dbReference type="EMBL" id="LR877153">
    <property type="protein sequence ID" value="CAD2217590.1"/>
    <property type="molecule type" value="Genomic_DNA"/>
</dbReference>
<evidence type="ECO:0000256" key="1">
    <source>
        <dbReference type="SAM" id="MobiDB-lite"/>
    </source>
</evidence>
<feature type="compositionally biased region" description="Basic and acidic residues" evidence="1">
    <location>
        <begin position="438"/>
        <end position="459"/>
    </location>
</feature>
<evidence type="ECO:0000313" key="2">
    <source>
        <dbReference type="EMBL" id="CAD2217590.1"/>
    </source>
</evidence>
<dbReference type="Proteomes" id="UP000515908">
    <property type="component" value="Chromosome 09"/>
</dbReference>
<organism evidence="2 3">
    <name type="scientific">Angomonas deanei</name>
    <dbReference type="NCBI Taxonomy" id="59799"/>
    <lineage>
        <taxon>Eukaryota</taxon>
        <taxon>Discoba</taxon>
        <taxon>Euglenozoa</taxon>
        <taxon>Kinetoplastea</taxon>
        <taxon>Metakinetoplastina</taxon>
        <taxon>Trypanosomatida</taxon>
        <taxon>Trypanosomatidae</taxon>
        <taxon>Strigomonadinae</taxon>
        <taxon>Angomonas</taxon>
    </lineage>
</organism>
<feature type="region of interest" description="Disordered" evidence="1">
    <location>
        <begin position="405"/>
        <end position="424"/>
    </location>
</feature>
<accession>A0A7G2CCP2</accession>
<protein>
    <submittedName>
        <fullName evidence="2">Uncharacterized protein</fullName>
    </submittedName>
</protein>
<dbReference type="AlphaFoldDB" id="A0A7G2CCP2"/>
<feature type="region of interest" description="Disordered" evidence="1">
    <location>
        <begin position="363"/>
        <end position="383"/>
    </location>
</feature>
<name>A0A7G2CCP2_9TRYP</name>
<feature type="compositionally biased region" description="Low complexity" evidence="1">
    <location>
        <begin position="225"/>
        <end position="234"/>
    </location>
</feature>
<feature type="region of interest" description="Disordered" evidence="1">
    <location>
        <begin position="432"/>
        <end position="593"/>
    </location>
</feature>
<feature type="compositionally biased region" description="Basic and acidic residues" evidence="1">
    <location>
        <begin position="201"/>
        <end position="224"/>
    </location>
</feature>
<keyword evidence="3" id="KW-1185">Reference proteome</keyword>
<reference evidence="2 3" key="1">
    <citation type="submission" date="2020-08" db="EMBL/GenBank/DDBJ databases">
        <authorList>
            <person name="Newling K."/>
            <person name="Davey J."/>
            <person name="Forrester S."/>
        </authorList>
    </citation>
    <scope>NUCLEOTIDE SEQUENCE [LARGE SCALE GENOMIC DNA]</scope>
    <source>
        <strain evidence="3">Crithidia deanei Carvalho (ATCC PRA-265)</strain>
    </source>
</reference>
<feature type="compositionally biased region" description="Low complexity" evidence="1">
    <location>
        <begin position="527"/>
        <end position="542"/>
    </location>
</feature>
<dbReference type="PANTHER" id="PTHR20916:SF18">
    <property type="entry name" value="IPT_TIG DOMAIN-CONTAINING PROTEIN"/>
    <property type="match status" value="1"/>
</dbReference>
<proteinExistence type="predicted"/>
<dbReference type="VEuPathDB" id="TriTrypDB:ADEAN_000506800"/>
<feature type="compositionally biased region" description="Acidic residues" evidence="1">
    <location>
        <begin position="495"/>
        <end position="507"/>
    </location>
</feature>
<feature type="region of interest" description="Disordered" evidence="1">
    <location>
        <begin position="158"/>
        <end position="327"/>
    </location>
</feature>
<gene>
    <name evidence="2" type="ORF">ADEAN_000506800</name>
</gene>
<sequence length="640" mass="73614">MSRRYASSNRNNTNNAAYIYPQTHLQTLAAQTGQPDIVFLDGDVEKKEERIFNVFSVDLRKKVKGKTINLKRTVESIAAAHMKEKLKQTDNNKNEKNLPLFIVVRSKMAPEVAKEKQKELYAYLRQKIPSLERYPQEVYVGLLHRGNSKRLGHYIRTSNAKYDTENNNNNENENNNKEEEVEEENDIDTINTEEATEVLENEQHNDNEKNNETTRQTEPEKKENTPPITENNNNNKKEDVIFGEEDLEAESGGLTTDTPNKEKNETSVSDEEIRALLNEEDDDVPPSTTGKEPTKPTTPVVNETVNQNNNNNNNNKPEPKVVKKSAATIKKEEEERLKSLLKERESIEQIILEEEAKKMEMERLKQQKEAEEAQKRQMEEENKKLLSEQEKLLQQKEKLKEFISLKKEEEASSPDKQERVKELEKEVGSLLETVLNKEINEADKNKEEKEKEKKAEPKKSSVKVSTSFSFVPVVDVQATEEPSQSAVARVRFTPAEEDALFLDDETDVTTKPETETPVIKVNDEDSTNNNSNEDNNNNNDNNSNDDKDNNNNMEEKQEVEEKKVIEAILDEIRGETPENEKERDVENEKLKKEEEMKNGAFGIFSAFSFAPIDEVSRGAVYKPTITLKEEKKKHTKKEKE</sequence>